<reference evidence="2 3" key="1">
    <citation type="journal article" date="2015" name="Nature">
        <title>rRNA introns, odd ribosomes, and small enigmatic genomes across a large radiation of phyla.</title>
        <authorList>
            <person name="Brown C.T."/>
            <person name="Hug L.A."/>
            <person name="Thomas B.C."/>
            <person name="Sharon I."/>
            <person name="Castelle C.J."/>
            <person name="Singh A."/>
            <person name="Wilkins M.J."/>
            <person name="Williams K.H."/>
            <person name="Banfield J.F."/>
        </authorList>
    </citation>
    <scope>NUCLEOTIDE SEQUENCE [LARGE SCALE GENOMIC DNA]</scope>
</reference>
<protein>
    <recommendedName>
        <fullName evidence="4">Cache domain-containing protein</fullName>
    </recommendedName>
</protein>
<dbReference type="AlphaFoldDB" id="A0A0G1M4J2"/>
<proteinExistence type="predicted"/>
<evidence type="ECO:0000313" key="2">
    <source>
        <dbReference type="EMBL" id="KKU03124.1"/>
    </source>
</evidence>
<organism evidence="2 3">
    <name type="scientific">Candidatus Woesebacteria bacterium GW2011_GWE1_45_18</name>
    <dbReference type="NCBI Taxonomy" id="1618598"/>
    <lineage>
        <taxon>Bacteria</taxon>
        <taxon>Candidatus Woeseibacteriota</taxon>
    </lineage>
</organism>
<evidence type="ECO:0008006" key="4">
    <source>
        <dbReference type="Google" id="ProtNLM"/>
    </source>
</evidence>
<accession>A0A0G1M4J2</accession>
<feature type="transmembrane region" description="Helical" evidence="1">
    <location>
        <begin position="6"/>
        <end position="27"/>
    </location>
</feature>
<dbReference type="Gene3D" id="3.30.450.20">
    <property type="entry name" value="PAS domain"/>
    <property type="match status" value="1"/>
</dbReference>
<evidence type="ECO:0000256" key="1">
    <source>
        <dbReference type="SAM" id="Phobius"/>
    </source>
</evidence>
<gene>
    <name evidence="2" type="ORF">UX03_C0022G0003</name>
</gene>
<comment type="caution">
    <text evidence="2">The sequence shown here is derived from an EMBL/GenBank/DDBJ whole genome shotgun (WGS) entry which is preliminary data.</text>
</comment>
<dbReference type="CDD" id="cd12914">
    <property type="entry name" value="PDC1_DGC_like"/>
    <property type="match status" value="1"/>
</dbReference>
<dbReference type="Proteomes" id="UP000034086">
    <property type="component" value="Unassembled WGS sequence"/>
</dbReference>
<dbReference type="EMBL" id="LCKQ01000022">
    <property type="protein sequence ID" value="KKU03124.1"/>
    <property type="molecule type" value="Genomic_DNA"/>
</dbReference>
<keyword evidence="1" id="KW-1133">Transmembrane helix</keyword>
<sequence length="288" mass="32198">MLRRRLPVWWFIILAIVSLGLIFYFSASRRPLYRELLLARAQASNLVSFFNDFGNSLAVLAQSTAIKSRNASTTIKMETFVEQWRKSDLIGGVVLTDSRGVVQFNANVLGIPDVGKSLADRDYFVWAKNQTQAERYFVSRPVVSRLGASKGEAIVVVALPVFQNGTFSGVVAASVILAPLTNRYLELMKISSLTEVYLIDQKGNLWYSRDDTKTVGASIFESFPKYPLQTVLNAKEEGKFVTVDTRIGPAVRFAAYVPIQLNGQNWLIIVASPLRDVFSFWGQNTLLK</sequence>
<name>A0A0G1M4J2_9BACT</name>
<keyword evidence="1" id="KW-0812">Transmembrane</keyword>
<evidence type="ECO:0000313" key="3">
    <source>
        <dbReference type="Proteomes" id="UP000034086"/>
    </source>
</evidence>
<keyword evidence="1" id="KW-0472">Membrane</keyword>